<gene>
    <name evidence="1" type="ORF">GALMADRAFT_224178</name>
</gene>
<protein>
    <submittedName>
        <fullName evidence="1">Uncharacterized protein</fullName>
    </submittedName>
</protein>
<dbReference type="EMBL" id="KL142374">
    <property type="protein sequence ID" value="KDR78926.1"/>
    <property type="molecule type" value="Genomic_DNA"/>
</dbReference>
<dbReference type="AlphaFoldDB" id="A0A067T725"/>
<reference evidence="2" key="1">
    <citation type="journal article" date="2014" name="Proc. Natl. Acad. Sci. U.S.A.">
        <title>Extensive sampling of basidiomycete genomes demonstrates inadequacy of the white-rot/brown-rot paradigm for wood decay fungi.</title>
        <authorList>
            <person name="Riley R."/>
            <person name="Salamov A.A."/>
            <person name="Brown D.W."/>
            <person name="Nagy L.G."/>
            <person name="Floudas D."/>
            <person name="Held B.W."/>
            <person name="Levasseur A."/>
            <person name="Lombard V."/>
            <person name="Morin E."/>
            <person name="Otillar R."/>
            <person name="Lindquist E.A."/>
            <person name="Sun H."/>
            <person name="LaButti K.M."/>
            <person name="Schmutz J."/>
            <person name="Jabbour D."/>
            <person name="Luo H."/>
            <person name="Baker S.E."/>
            <person name="Pisabarro A.G."/>
            <person name="Walton J.D."/>
            <person name="Blanchette R.A."/>
            <person name="Henrissat B."/>
            <person name="Martin F."/>
            <person name="Cullen D."/>
            <person name="Hibbett D.S."/>
            <person name="Grigoriev I.V."/>
        </authorList>
    </citation>
    <scope>NUCLEOTIDE SEQUENCE [LARGE SCALE GENOMIC DNA]</scope>
    <source>
        <strain evidence="2">CBS 339.88</strain>
    </source>
</reference>
<evidence type="ECO:0000313" key="1">
    <source>
        <dbReference type="EMBL" id="KDR78926.1"/>
    </source>
</evidence>
<dbReference type="HOGENOM" id="CLU_2413423_0_0_1"/>
<sequence length="92" mass="10466">MSLPTLREIRVSELSANGCDKYVLGSISSFGRSLVSRIDFKIAYLDQKSCVTDHDMAIPEQRLWDPEIKVIFSCYLSSDRVQVIRNLERALA</sequence>
<accession>A0A067T725</accession>
<keyword evidence="2" id="KW-1185">Reference proteome</keyword>
<proteinExistence type="predicted"/>
<dbReference type="Proteomes" id="UP000027222">
    <property type="component" value="Unassembled WGS sequence"/>
</dbReference>
<evidence type="ECO:0000313" key="2">
    <source>
        <dbReference type="Proteomes" id="UP000027222"/>
    </source>
</evidence>
<name>A0A067T725_GALM3</name>
<organism evidence="1 2">
    <name type="scientific">Galerina marginata (strain CBS 339.88)</name>
    <dbReference type="NCBI Taxonomy" id="685588"/>
    <lineage>
        <taxon>Eukaryota</taxon>
        <taxon>Fungi</taxon>
        <taxon>Dikarya</taxon>
        <taxon>Basidiomycota</taxon>
        <taxon>Agaricomycotina</taxon>
        <taxon>Agaricomycetes</taxon>
        <taxon>Agaricomycetidae</taxon>
        <taxon>Agaricales</taxon>
        <taxon>Agaricineae</taxon>
        <taxon>Strophariaceae</taxon>
        <taxon>Galerina</taxon>
    </lineage>
</organism>